<gene>
    <name evidence="1" type="ORF">PANT111_10226</name>
</gene>
<sequence>MLNKQVRGDELCIKHVSNVKPFRQNRLIYLVDLNRIISQIECDGFSFFINLMASPTGTIIVRNRTV</sequence>
<dbReference type="AlphaFoldDB" id="A0AAX3IZX1"/>
<dbReference type="Proteomes" id="UP000433737">
    <property type="component" value="Unassembled WGS sequence"/>
</dbReference>
<evidence type="ECO:0000313" key="1">
    <source>
        <dbReference type="EMBL" id="VXA99280.1"/>
    </source>
</evidence>
<evidence type="ECO:0000313" key="2">
    <source>
        <dbReference type="Proteomes" id="UP000433737"/>
    </source>
</evidence>
<accession>A0AAX3IZX1</accession>
<protein>
    <submittedName>
        <fullName evidence="1">Uncharacterized protein</fullName>
    </submittedName>
</protein>
<proteinExistence type="predicted"/>
<organism evidence="1 2">
    <name type="scientific">Pantoea brenneri</name>
    <dbReference type="NCBI Taxonomy" id="472694"/>
    <lineage>
        <taxon>Bacteria</taxon>
        <taxon>Pseudomonadati</taxon>
        <taxon>Pseudomonadota</taxon>
        <taxon>Gammaproteobacteria</taxon>
        <taxon>Enterobacterales</taxon>
        <taxon>Erwiniaceae</taxon>
        <taxon>Pantoea</taxon>
    </lineage>
</organism>
<comment type="caution">
    <text evidence="1">The sequence shown here is derived from an EMBL/GenBank/DDBJ whole genome shotgun (WGS) entry which is preliminary data.</text>
</comment>
<dbReference type="EMBL" id="CABWMH010000001">
    <property type="protein sequence ID" value="VXA99280.1"/>
    <property type="molecule type" value="Genomic_DNA"/>
</dbReference>
<name>A0AAX3IZX1_9GAMM</name>
<reference evidence="1 2" key="1">
    <citation type="submission" date="2019-10" db="EMBL/GenBank/DDBJ databases">
        <authorList>
            <person name="Karimi E."/>
        </authorList>
    </citation>
    <scope>NUCLEOTIDE SEQUENCE [LARGE SCALE GENOMIC DNA]</scope>
    <source>
        <strain evidence="1">Pantoea sp. 111</strain>
    </source>
</reference>